<proteinExistence type="predicted"/>
<keyword evidence="2" id="KW-0808">Transferase</keyword>
<dbReference type="AlphaFoldDB" id="A0A4R6TVL5"/>
<dbReference type="Proteomes" id="UP000295632">
    <property type="component" value="Unassembled WGS sequence"/>
</dbReference>
<sequence length="194" mass="22373">MNIQPPILKGKRVAIEPMKIEHVEGLFEAGNDERIWAYMPMKIATVDAMKTLVDKALTAKEEGTEFPFTIVDLETNTIVGSTRFLAISEANRGLEIGWTWHHPGVWRSRVNTECKYLLLRYCFETLSTIRVEFKTDARNGQSQKALERLGALKEGTRRNHRILPDGYIRDSVYFSIIESEWPKVKQHLAQLLER</sequence>
<dbReference type="PANTHER" id="PTHR43610">
    <property type="entry name" value="BLL6696 PROTEIN"/>
    <property type="match status" value="1"/>
</dbReference>
<dbReference type="InterPro" id="IPR000182">
    <property type="entry name" value="GNAT_dom"/>
</dbReference>
<comment type="caution">
    <text evidence="2">The sequence shown here is derived from an EMBL/GenBank/DDBJ whole genome shotgun (WGS) entry which is preliminary data.</text>
</comment>
<evidence type="ECO:0000313" key="2">
    <source>
        <dbReference type="EMBL" id="TDQ37461.1"/>
    </source>
</evidence>
<reference evidence="2 3" key="1">
    <citation type="submission" date="2019-03" db="EMBL/GenBank/DDBJ databases">
        <title>Genomic Encyclopedia of Type Strains, Phase IV (KMG-IV): sequencing the most valuable type-strain genomes for metagenomic binning, comparative biology and taxonomic classification.</title>
        <authorList>
            <person name="Goeker M."/>
        </authorList>
    </citation>
    <scope>NUCLEOTIDE SEQUENCE [LARGE SCALE GENOMIC DNA]</scope>
    <source>
        <strain evidence="2 3">DSM 28697</strain>
    </source>
</reference>
<dbReference type="PANTHER" id="PTHR43610:SF1">
    <property type="entry name" value="N-ACETYLTRANSFERASE DOMAIN-CONTAINING PROTEIN"/>
    <property type="match status" value="1"/>
</dbReference>
<keyword evidence="3" id="KW-1185">Reference proteome</keyword>
<evidence type="ECO:0000259" key="1">
    <source>
        <dbReference type="Pfam" id="PF13302"/>
    </source>
</evidence>
<dbReference type="InterPro" id="IPR016181">
    <property type="entry name" value="Acyl_CoA_acyltransferase"/>
</dbReference>
<accession>A0A4R6TVL5</accession>
<dbReference type="GO" id="GO:0016747">
    <property type="term" value="F:acyltransferase activity, transferring groups other than amino-acyl groups"/>
    <property type="evidence" value="ECO:0007669"/>
    <property type="project" value="InterPro"/>
</dbReference>
<name>A0A4R6TVL5_9BACI</name>
<organism evidence="2 3">
    <name type="scientific">Aureibacillus halotolerans</name>
    <dbReference type="NCBI Taxonomy" id="1508390"/>
    <lineage>
        <taxon>Bacteria</taxon>
        <taxon>Bacillati</taxon>
        <taxon>Bacillota</taxon>
        <taxon>Bacilli</taxon>
        <taxon>Bacillales</taxon>
        <taxon>Bacillaceae</taxon>
        <taxon>Aureibacillus</taxon>
    </lineage>
</organism>
<dbReference type="Gene3D" id="3.40.630.30">
    <property type="match status" value="1"/>
</dbReference>
<dbReference type="SUPFAM" id="SSF55729">
    <property type="entry name" value="Acyl-CoA N-acyltransferases (Nat)"/>
    <property type="match status" value="1"/>
</dbReference>
<feature type="domain" description="N-acetyltransferase" evidence="1">
    <location>
        <begin position="12"/>
        <end position="151"/>
    </location>
</feature>
<evidence type="ECO:0000313" key="3">
    <source>
        <dbReference type="Proteomes" id="UP000295632"/>
    </source>
</evidence>
<dbReference type="RefSeq" id="WP_424923060.1">
    <property type="nucleotide sequence ID" value="NZ_SNYJ01000013.1"/>
</dbReference>
<dbReference type="EMBL" id="SNYJ01000013">
    <property type="protein sequence ID" value="TDQ37461.1"/>
    <property type="molecule type" value="Genomic_DNA"/>
</dbReference>
<protein>
    <submittedName>
        <fullName evidence="2">RimJ/RimL family protein N-acetyltransferase</fullName>
    </submittedName>
</protein>
<dbReference type="Pfam" id="PF13302">
    <property type="entry name" value="Acetyltransf_3"/>
    <property type="match status" value="1"/>
</dbReference>
<gene>
    <name evidence="2" type="ORF">EV213_11396</name>
</gene>